<keyword evidence="1" id="KW-0597">Phosphoprotein</keyword>
<dbReference type="GO" id="GO:0030425">
    <property type="term" value="C:dendrite"/>
    <property type="evidence" value="ECO:0007669"/>
    <property type="project" value="TreeGrafter"/>
</dbReference>
<dbReference type="GO" id="GO:0007015">
    <property type="term" value="P:actin filament organization"/>
    <property type="evidence" value="ECO:0007669"/>
    <property type="project" value="TreeGrafter"/>
</dbReference>
<evidence type="ECO:0000256" key="3">
    <source>
        <dbReference type="SAM" id="MobiDB-lite"/>
    </source>
</evidence>
<feature type="compositionally biased region" description="Basic and acidic residues" evidence="3">
    <location>
        <begin position="139"/>
        <end position="150"/>
    </location>
</feature>
<dbReference type="Proteomes" id="UP000079169">
    <property type="component" value="Unplaced"/>
</dbReference>
<keyword evidence="5" id="KW-1185">Reference proteome</keyword>
<dbReference type="STRING" id="121845.A0A3Q0JG92"/>
<dbReference type="PANTHER" id="PTHR16154">
    <property type="entry name" value="NEURABIN"/>
    <property type="match status" value="1"/>
</dbReference>
<dbReference type="PaxDb" id="121845-A0A3Q0JG92"/>
<dbReference type="PROSITE" id="PS50105">
    <property type="entry name" value="SAM_DOMAIN"/>
    <property type="match status" value="1"/>
</dbReference>
<feature type="domain" description="SAM" evidence="4">
    <location>
        <begin position="242"/>
        <end position="288"/>
    </location>
</feature>
<protein>
    <submittedName>
        <fullName evidence="6">Neurabin-1-like</fullName>
    </submittedName>
</protein>
<dbReference type="GO" id="GO:0014069">
    <property type="term" value="C:postsynaptic density"/>
    <property type="evidence" value="ECO:0007669"/>
    <property type="project" value="TreeGrafter"/>
</dbReference>
<evidence type="ECO:0000256" key="1">
    <source>
        <dbReference type="ARBA" id="ARBA00022553"/>
    </source>
</evidence>
<feature type="compositionally biased region" description="Basic and acidic residues" evidence="3">
    <location>
        <begin position="169"/>
        <end position="180"/>
    </location>
</feature>
<dbReference type="GO" id="GO:0051015">
    <property type="term" value="F:actin filament binding"/>
    <property type="evidence" value="ECO:0007669"/>
    <property type="project" value="TreeGrafter"/>
</dbReference>
<dbReference type="GO" id="GO:0005737">
    <property type="term" value="C:cytoplasm"/>
    <property type="evidence" value="ECO:0007669"/>
    <property type="project" value="TreeGrafter"/>
</dbReference>
<feature type="region of interest" description="Disordered" evidence="3">
    <location>
        <begin position="110"/>
        <end position="188"/>
    </location>
</feature>
<dbReference type="PANTHER" id="PTHR16154:SF6">
    <property type="entry name" value="SPINOPHILIN, ISOFORM J"/>
    <property type="match status" value="1"/>
</dbReference>
<dbReference type="RefSeq" id="XP_026687462.1">
    <property type="nucleotide sequence ID" value="XM_026831661.1"/>
</dbReference>
<dbReference type="SMART" id="SM00454">
    <property type="entry name" value="SAM"/>
    <property type="match status" value="1"/>
</dbReference>
<proteinExistence type="predicted"/>
<evidence type="ECO:0000256" key="2">
    <source>
        <dbReference type="ARBA" id="ARBA00023054"/>
    </source>
</evidence>
<accession>A0A3Q0JG92</accession>
<evidence type="ECO:0000313" key="6">
    <source>
        <dbReference type="RefSeq" id="XP_026687462.1"/>
    </source>
</evidence>
<dbReference type="Gene3D" id="1.10.150.50">
    <property type="entry name" value="Transcription Factor, Ets-1"/>
    <property type="match status" value="1"/>
</dbReference>
<dbReference type="GO" id="GO:0015629">
    <property type="term" value="C:actin cytoskeleton"/>
    <property type="evidence" value="ECO:0007669"/>
    <property type="project" value="TreeGrafter"/>
</dbReference>
<reference evidence="6" key="1">
    <citation type="submission" date="2025-08" db="UniProtKB">
        <authorList>
            <consortium name="RefSeq"/>
        </authorList>
    </citation>
    <scope>IDENTIFICATION</scope>
</reference>
<dbReference type="InterPro" id="IPR001660">
    <property type="entry name" value="SAM"/>
</dbReference>
<dbReference type="AlphaFoldDB" id="A0A3Q0JG92"/>
<dbReference type="InterPro" id="IPR043446">
    <property type="entry name" value="Neurabin-like"/>
</dbReference>
<dbReference type="GO" id="GO:0019722">
    <property type="term" value="P:calcium-mediated signaling"/>
    <property type="evidence" value="ECO:0007669"/>
    <property type="project" value="TreeGrafter"/>
</dbReference>
<sequence>MRMKVLKSPYYIIIGWIMPRNLLLWKGRCPTENRRKRVKSWTVQSLSMNSWTVPCPEAKQTWPLQVATYLLFIAFYLCSRNRRKRVKSWTVQSLSMNSWTVPYPEAKQTWPLQEPEKASEELDSAVPQHELLDSSLSRGKADLEPEKASEELDSAVPQHELLESSLSRGKADLEPEKASEELDSAVPQHELLDSSLSRGKADLAATDSGDVWSPPNPQDSSPYLSSKKETSYHWQNVPVPEWSKEQVCQWLMALGLEAYTGKFFEAPINGISLLQLERNDFKALGVQV</sequence>
<evidence type="ECO:0000259" key="4">
    <source>
        <dbReference type="PROSITE" id="PS50105"/>
    </source>
</evidence>
<name>A0A3Q0JG92_DIACI</name>
<dbReference type="SUPFAM" id="SSF47769">
    <property type="entry name" value="SAM/Pointed domain"/>
    <property type="match status" value="1"/>
</dbReference>
<dbReference type="GO" id="GO:0031175">
    <property type="term" value="P:neuron projection development"/>
    <property type="evidence" value="ECO:0007669"/>
    <property type="project" value="TreeGrafter"/>
</dbReference>
<dbReference type="InterPro" id="IPR013761">
    <property type="entry name" value="SAM/pointed_sf"/>
</dbReference>
<dbReference type="GeneID" id="113472090"/>
<dbReference type="KEGG" id="dci:113472090"/>
<dbReference type="Pfam" id="PF00536">
    <property type="entry name" value="SAM_1"/>
    <property type="match status" value="1"/>
</dbReference>
<evidence type="ECO:0000313" key="5">
    <source>
        <dbReference type="Proteomes" id="UP000079169"/>
    </source>
</evidence>
<organism evidence="5 6">
    <name type="scientific">Diaphorina citri</name>
    <name type="common">Asian citrus psyllid</name>
    <dbReference type="NCBI Taxonomy" id="121845"/>
    <lineage>
        <taxon>Eukaryota</taxon>
        <taxon>Metazoa</taxon>
        <taxon>Ecdysozoa</taxon>
        <taxon>Arthropoda</taxon>
        <taxon>Hexapoda</taxon>
        <taxon>Insecta</taxon>
        <taxon>Pterygota</taxon>
        <taxon>Neoptera</taxon>
        <taxon>Paraneoptera</taxon>
        <taxon>Hemiptera</taxon>
        <taxon>Sternorrhyncha</taxon>
        <taxon>Psylloidea</taxon>
        <taxon>Psyllidae</taxon>
        <taxon>Diaphorininae</taxon>
        <taxon>Diaphorina</taxon>
    </lineage>
</organism>
<keyword evidence="2" id="KW-0175">Coiled coil</keyword>
<feature type="region of interest" description="Disordered" evidence="3">
    <location>
        <begin position="203"/>
        <end position="226"/>
    </location>
</feature>
<gene>
    <name evidence="6" type="primary">LOC113472090</name>
</gene>